<feature type="transmembrane region" description="Helical" evidence="1">
    <location>
        <begin position="12"/>
        <end position="28"/>
    </location>
</feature>
<feature type="transmembrane region" description="Helical" evidence="1">
    <location>
        <begin position="153"/>
        <end position="180"/>
    </location>
</feature>
<keyword evidence="1" id="KW-0472">Membrane</keyword>
<proteinExistence type="predicted"/>
<feature type="transmembrane region" description="Helical" evidence="1">
    <location>
        <begin position="70"/>
        <end position="90"/>
    </location>
</feature>
<gene>
    <name evidence="2" type="ORF">FSB76_29515</name>
</gene>
<keyword evidence="3" id="KW-1185">Reference proteome</keyword>
<sequence length="189" mass="21587">MNNSTKKNWLKWATNIVGLVPGLTVIKTNIGVPPSFTKEIMGGMVEAVCALIILLIWLNKQKLKTYTNAFYTKQSIICTLLFLLATIGYLQIYKSCTIPKGIRSRPTVQPLWLSNELKQYLIQKNMSSLTEYHHGYGAQKTDEIIQEKAPNQLLLTVIIIYTNFVFLFVFLTCSFAFVWIKFEKLSPPD</sequence>
<reference evidence="2 3" key="1">
    <citation type="journal article" date="2013" name="J. Microbiol.">
        <title>Mucilaginibacter ginsenosidivorax sp. nov., with ginsenoside converting activity isolated from sediment.</title>
        <authorList>
            <person name="Kim J.K."/>
            <person name="Choi T.E."/>
            <person name="Liu Q.M."/>
            <person name="Park H.Y."/>
            <person name="Yi T.H."/>
            <person name="Yoon M.H."/>
            <person name="Kim S.C."/>
            <person name="Im W.T."/>
        </authorList>
    </citation>
    <scope>NUCLEOTIDE SEQUENCE [LARGE SCALE GENOMIC DNA]</scope>
    <source>
        <strain evidence="2 3">KHI28</strain>
    </source>
</reference>
<protein>
    <submittedName>
        <fullName evidence="2">Uncharacterized protein</fullName>
    </submittedName>
</protein>
<feature type="transmembrane region" description="Helical" evidence="1">
    <location>
        <begin position="40"/>
        <end position="58"/>
    </location>
</feature>
<dbReference type="Proteomes" id="UP000321362">
    <property type="component" value="Chromosome"/>
</dbReference>
<evidence type="ECO:0000313" key="3">
    <source>
        <dbReference type="Proteomes" id="UP000321362"/>
    </source>
</evidence>
<name>A0A5B8WAA6_9SPHI</name>
<keyword evidence="1" id="KW-1133">Transmembrane helix</keyword>
<dbReference type="AlphaFoldDB" id="A0A5B8WAA6"/>
<dbReference type="RefSeq" id="WP_147059933.1">
    <property type="nucleotide sequence ID" value="NZ_CP042437.1"/>
</dbReference>
<keyword evidence="1" id="KW-0812">Transmembrane</keyword>
<accession>A0A5B8WAA6</accession>
<evidence type="ECO:0000256" key="1">
    <source>
        <dbReference type="SAM" id="Phobius"/>
    </source>
</evidence>
<evidence type="ECO:0000313" key="2">
    <source>
        <dbReference type="EMBL" id="QEC79896.1"/>
    </source>
</evidence>
<organism evidence="2 3">
    <name type="scientific">Mucilaginibacter ginsenosidivorax</name>
    <dbReference type="NCBI Taxonomy" id="862126"/>
    <lineage>
        <taxon>Bacteria</taxon>
        <taxon>Pseudomonadati</taxon>
        <taxon>Bacteroidota</taxon>
        <taxon>Sphingobacteriia</taxon>
        <taxon>Sphingobacteriales</taxon>
        <taxon>Sphingobacteriaceae</taxon>
        <taxon>Mucilaginibacter</taxon>
    </lineage>
</organism>
<dbReference type="EMBL" id="CP042437">
    <property type="protein sequence ID" value="QEC79896.1"/>
    <property type="molecule type" value="Genomic_DNA"/>
</dbReference>
<dbReference type="KEGG" id="mgk:FSB76_29515"/>